<dbReference type="RefSeq" id="WP_105942231.1">
    <property type="nucleotide sequence ID" value="NZ_CP027433.1"/>
</dbReference>
<evidence type="ECO:0000256" key="1">
    <source>
        <dbReference type="SAM" id="SignalP"/>
    </source>
</evidence>
<reference evidence="2 3" key="1">
    <citation type="submission" date="2018-03" db="EMBL/GenBank/DDBJ databases">
        <title>Characteristics and genome of n-alkane degrading marine bacteria Gordonia iterans isolated from crude oil contaminated in Tae-an, South Korea.</title>
        <authorList>
            <person name="Lee S.-S."/>
            <person name="Kim H."/>
        </authorList>
    </citation>
    <scope>NUCLEOTIDE SEQUENCE [LARGE SCALE GENOMIC DNA]</scope>
    <source>
        <strain evidence="2 3">Co17</strain>
    </source>
</reference>
<feature type="signal peptide" evidence="1">
    <location>
        <begin position="1"/>
        <end position="28"/>
    </location>
</feature>
<proteinExistence type="predicted"/>
<dbReference type="Proteomes" id="UP000239814">
    <property type="component" value="Chromosome"/>
</dbReference>
<protein>
    <recommendedName>
        <fullName evidence="4">Sensor domain-containing protein</fullName>
    </recommendedName>
</protein>
<evidence type="ECO:0008006" key="4">
    <source>
        <dbReference type="Google" id="ProtNLM"/>
    </source>
</evidence>
<name>A0A2S0KFQ9_9ACTN</name>
<dbReference type="OrthoDB" id="4376402at2"/>
<dbReference type="EMBL" id="CP027433">
    <property type="protein sequence ID" value="AVM00503.1"/>
    <property type="molecule type" value="Genomic_DNA"/>
</dbReference>
<dbReference type="KEGG" id="git:C6V83_09670"/>
<keyword evidence="1" id="KW-0732">Signal</keyword>
<dbReference type="AlphaFoldDB" id="A0A2S0KFQ9"/>
<gene>
    <name evidence="2" type="ORF">C6V83_09670</name>
</gene>
<evidence type="ECO:0000313" key="2">
    <source>
        <dbReference type="EMBL" id="AVM00503.1"/>
    </source>
</evidence>
<feature type="chain" id="PRO_5015459122" description="Sensor domain-containing protein" evidence="1">
    <location>
        <begin position="29"/>
        <end position="210"/>
    </location>
</feature>
<accession>A0A2S0KFQ9</accession>
<keyword evidence="3" id="KW-1185">Reference proteome</keyword>
<organism evidence="2 3">
    <name type="scientific">Gordonia iterans</name>
    <dbReference type="NCBI Taxonomy" id="1004901"/>
    <lineage>
        <taxon>Bacteria</taxon>
        <taxon>Bacillati</taxon>
        <taxon>Actinomycetota</taxon>
        <taxon>Actinomycetes</taxon>
        <taxon>Mycobacteriales</taxon>
        <taxon>Gordoniaceae</taxon>
        <taxon>Gordonia</taxon>
    </lineage>
</organism>
<sequence>MKLVVSVVVALGVALLACGCTTSGNPRATPDLAAKALPTSEFGPGATVVPPEQVPSIVADITLRPVDGEVTPAHCTPAAVDTDTAAVVFAPGPAEGSTMTEMVARTEESLDDLARAASECATFRGGSTGQLDVATRVVVPPAESGGVQRMTLIRTLTSPGNDSVTTAEQWIAQRGDVRVLVQLRYLGAVGDDAKAAAQKLFDAAVRHAFR</sequence>
<evidence type="ECO:0000313" key="3">
    <source>
        <dbReference type="Proteomes" id="UP000239814"/>
    </source>
</evidence>
<dbReference type="PROSITE" id="PS51257">
    <property type="entry name" value="PROKAR_LIPOPROTEIN"/>
    <property type="match status" value="1"/>
</dbReference>